<dbReference type="PANTHER" id="PTHR18895:SF74">
    <property type="entry name" value="MTRF1L RELEASE FACTOR GLUTAMINE METHYLTRANSFERASE"/>
    <property type="match status" value="1"/>
</dbReference>
<dbReference type="AlphaFoldDB" id="A0A1G7TSD1"/>
<dbReference type="Pfam" id="PF05175">
    <property type="entry name" value="MTS"/>
    <property type="match status" value="1"/>
</dbReference>
<dbReference type="InterPro" id="IPR002052">
    <property type="entry name" value="DNA_methylase_N6_adenine_CS"/>
</dbReference>
<keyword evidence="3 5" id="KW-0949">S-adenosyl-L-methionine</keyword>
<sequence>MVKDHKRITLNEALQKASFFLNQQGFDPSLARHYWMELFDWDLTRIIQSLNQPISNAQVLKFEKALSRIVEDEPIQYIRGYAYFMDHIYHVSPACLIPREETAGLVDKAVKYMAPLPPGKVLDLGTGSGIIAIELKKALPDWEVYASDLSSAALKIASRNAADHQVKINFIQSDLFSALDQDLCFDVLVSNPPYIGKNEVELMDASVKKYEPQLALYAKEEGLAIYKQIANHLPQRLMKKGAAFFEIGFSQGQAVKNIFQAAFPASDIQIGRDFADKERYISMMKEG</sequence>
<dbReference type="Pfam" id="PF17827">
    <property type="entry name" value="PrmC_N"/>
    <property type="match status" value="1"/>
</dbReference>
<dbReference type="InterPro" id="IPR004556">
    <property type="entry name" value="HemK-like"/>
</dbReference>
<feature type="binding site" evidence="5">
    <location>
        <begin position="191"/>
        <end position="194"/>
    </location>
    <ligand>
        <name>substrate</name>
    </ligand>
</feature>
<keyword evidence="9" id="KW-1185">Reference proteome</keyword>
<dbReference type="GO" id="GO:0003676">
    <property type="term" value="F:nucleic acid binding"/>
    <property type="evidence" value="ECO:0007669"/>
    <property type="project" value="InterPro"/>
</dbReference>
<feature type="binding site" evidence="5">
    <location>
        <position position="191"/>
    </location>
    <ligand>
        <name>S-adenosyl-L-methionine</name>
        <dbReference type="ChEBI" id="CHEBI:59789"/>
    </ligand>
</feature>
<protein>
    <recommendedName>
        <fullName evidence="5">Release factor glutamine methyltransferase</fullName>
        <shortName evidence="5">RF MTase</shortName>
        <ecNumber evidence="5">2.1.1.297</ecNumber>
    </recommendedName>
    <alternativeName>
        <fullName evidence="5">N5-glutamine methyltransferase PrmC</fullName>
    </alternativeName>
    <alternativeName>
        <fullName evidence="5">Protein-(glutamine-N5) MTase PrmC</fullName>
    </alternativeName>
    <alternativeName>
        <fullName evidence="5">Protein-glutamine N-methyltransferase PrmC</fullName>
    </alternativeName>
</protein>
<gene>
    <name evidence="5" type="primary">prmC</name>
    <name evidence="8" type="ORF">SAMN05421791_10718</name>
</gene>
<feature type="domain" description="Methyltransferase small" evidence="6">
    <location>
        <begin position="117"/>
        <end position="200"/>
    </location>
</feature>
<dbReference type="Proteomes" id="UP000199708">
    <property type="component" value="Unassembled WGS sequence"/>
</dbReference>
<keyword evidence="2 5" id="KW-0808">Transferase</keyword>
<evidence type="ECO:0000256" key="4">
    <source>
        <dbReference type="ARBA" id="ARBA00048391"/>
    </source>
</evidence>
<evidence type="ECO:0000313" key="9">
    <source>
        <dbReference type="Proteomes" id="UP000199708"/>
    </source>
</evidence>
<dbReference type="InterPro" id="IPR007848">
    <property type="entry name" value="Small_mtfrase_dom"/>
</dbReference>
<organism evidence="8 9">
    <name type="scientific">Facklamia miroungae</name>
    <dbReference type="NCBI Taxonomy" id="120956"/>
    <lineage>
        <taxon>Bacteria</taxon>
        <taxon>Bacillati</taxon>
        <taxon>Bacillota</taxon>
        <taxon>Bacilli</taxon>
        <taxon>Lactobacillales</taxon>
        <taxon>Aerococcaceae</taxon>
        <taxon>Facklamia</taxon>
    </lineage>
</organism>
<dbReference type="InterPro" id="IPR029063">
    <property type="entry name" value="SAM-dependent_MTases_sf"/>
</dbReference>
<evidence type="ECO:0000256" key="5">
    <source>
        <dbReference type="HAMAP-Rule" id="MF_02126"/>
    </source>
</evidence>
<dbReference type="InterPro" id="IPR019874">
    <property type="entry name" value="RF_methyltr_PrmC"/>
</dbReference>
<dbReference type="InterPro" id="IPR040758">
    <property type="entry name" value="PrmC_N"/>
</dbReference>
<dbReference type="GO" id="GO:0102559">
    <property type="term" value="F:peptide chain release factor N(5)-glutamine methyltransferase activity"/>
    <property type="evidence" value="ECO:0007669"/>
    <property type="project" value="UniProtKB-EC"/>
</dbReference>
<evidence type="ECO:0000313" key="8">
    <source>
        <dbReference type="EMBL" id="SDG38191.1"/>
    </source>
</evidence>
<dbReference type="GO" id="GO:0032259">
    <property type="term" value="P:methylation"/>
    <property type="evidence" value="ECO:0007669"/>
    <property type="project" value="UniProtKB-KW"/>
</dbReference>
<accession>A0A1G7TSD1</accession>
<dbReference type="NCBIfam" id="TIGR00536">
    <property type="entry name" value="hemK_fam"/>
    <property type="match status" value="1"/>
</dbReference>
<comment type="caution">
    <text evidence="5">Lacks conserved residue(s) required for the propagation of feature annotation.</text>
</comment>
<reference evidence="8 9" key="1">
    <citation type="submission" date="2016-10" db="EMBL/GenBank/DDBJ databases">
        <authorList>
            <person name="de Groot N.N."/>
        </authorList>
    </citation>
    <scope>NUCLEOTIDE SEQUENCE [LARGE SCALE GENOMIC DNA]</scope>
    <source>
        <strain evidence="8 9">ATCC BAA-466</strain>
    </source>
</reference>
<keyword evidence="1 5" id="KW-0489">Methyltransferase</keyword>
<dbReference type="NCBIfam" id="TIGR03534">
    <property type="entry name" value="RF_mod_PrmC"/>
    <property type="match status" value="1"/>
</dbReference>
<name>A0A1G7TSD1_9LACT</name>
<dbReference type="RefSeq" id="WP_168427187.1">
    <property type="nucleotide sequence ID" value="NZ_FNCK01000007.1"/>
</dbReference>
<dbReference type="PANTHER" id="PTHR18895">
    <property type="entry name" value="HEMK METHYLTRANSFERASE"/>
    <property type="match status" value="1"/>
</dbReference>
<comment type="function">
    <text evidence="5">Methylates the class 1 translation termination release factors RF1/PrfA and RF2/PrfB on the glutamine residue of the universally conserved GGQ motif.</text>
</comment>
<feature type="domain" description="Release factor glutamine methyltransferase N-terminal" evidence="7">
    <location>
        <begin position="12"/>
        <end position="80"/>
    </location>
</feature>
<evidence type="ECO:0000256" key="1">
    <source>
        <dbReference type="ARBA" id="ARBA00022603"/>
    </source>
</evidence>
<dbReference type="CDD" id="cd02440">
    <property type="entry name" value="AdoMet_MTases"/>
    <property type="match status" value="1"/>
</dbReference>
<comment type="similarity">
    <text evidence="5">Belongs to the protein N5-glutamine methyltransferase family. PrmC subfamily.</text>
</comment>
<proteinExistence type="inferred from homology"/>
<dbReference type="InterPro" id="IPR050320">
    <property type="entry name" value="N5-glutamine_MTase"/>
</dbReference>
<dbReference type="SUPFAM" id="SSF53335">
    <property type="entry name" value="S-adenosyl-L-methionine-dependent methyltransferases"/>
    <property type="match status" value="1"/>
</dbReference>
<evidence type="ECO:0000259" key="7">
    <source>
        <dbReference type="Pfam" id="PF17827"/>
    </source>
</evidence>
<comment type="catalytic activity">
    <reaction evidence="4 5">
        <text>L-glutaminyl-[peptide chain release factor] + S-adenosyl-L-methionine = N(5)-methyl-L-glutaminyl-[peptide chain release factor] + S-adenosyl-L-homocysteine + H(+)</text>
        <dbReference type="Rhea" id="RHEA:42896"/>
        <dbReference type="Rhea" id="RHEA-COMP:10271"/>
        <dbReference type="Rhea" id="RHEA-COMP:10272"/>
        <dbReference type="ChEBI" id="CHEBI:15378"/>
        <dbReference type="ChEBI" id="CHEBI:30011"/>
        <dbReference type="ChEBI" id="CHEBI:57856"/>
        <dbReference type="ChEBI" id="CHEBI:59789"/>
        <dbReference type="ChEBI" id="CHEBI:61891"/>
        <dbReference type="EC" id="2.1.1.297"/>
    </reaction>
</comment>
<dbReference type="PROSITE" id="PS00092">
    <property type="entry name" value="N6_MTASE"/>
    <property type="match status" value="1"/>
</dbReference>
<dbReference type="HAMAP" id="MF_02126">
    <property type="entry name" value="RF_methyltr_PrmC"/>
    <property type="match status" value="1"/>
</dbReference>
<dbReference type="STRING" id="120956.SAMN05421791_10718"/>
<dbReference type="EMBL" id="FNCK01000007">
    <property type="protein sequence ID" value="SDG38191.1"/>
    <property type="molecule type" value="Genomic_DNA"/>
</dbReference>
<evidence type="ECO:0000256" key="3">
    <source>
        <dbReference type="ARBA" id="ARBA00022691"/>
    </source>
</evidence>
<evidence type="ECO:0000259" key="6">
    <source>
        <dbReference type="Pfam" id="PF05175"/>
    </source>
</evidence>
<evidence type="ECO:0000256" key="2">
    <source>
        <dbReference type="ARBA" id="ARBA00022679"/>
    </source>
</evidence>
<feature type="binding site" evidence="5">
    <location>
        <begin position="125"/>
        <end position="129"/>
    </location>
    <ligand>
        <name>S-adenosyl-L-methionine</name>
        <dbReference type="ChEBI" id="CHEBI:59789"/>
    </ligand>
</feature>
<dbReference type="Gene3D" id="3.40.50.150">
    <property type="entry name" value="Vaccinia Virus protein VP39"/>
    <property type="match status" value="1"/>
</dbReference>
<dbReference type="Gene3D" id="1.10.8.10">
    <property type="entry name" value="DNA helicase RuvA subunit, C-terminal domain"/>
    <property type="match status" value="1"/>
</dbReference>
<dbReference type="EC" id="2.1.1.297" evidence="5"/>
<feature type="binding site" evidence="5">
    <location>
        <position position="148"/>
    </location>
    <ligand>
        <name>S-adenosyl-L-methionine</name>
        <dbReference type="ChEBI" id="CHEBI:59789"/>
    </ligand>
</feature>